<dbReference type="RefSeq" id="WP_247245623.1">
    <property type="nucleotide sequence ID" value="NZ_JALJRA010000017.1"/>
</dbReference>
<proteinExistence type="predicted"/>
<sequence length="250" mass="27624">MMEAVQYAEKEPDRFKRGKGWKVNLFGKNSDVPAKDLQAFRIDMSANMQLDSHFHIVDQFQIFMAGSGTIGRDDAATITAHYADHHTGYGPLIAGEQGMSYLTLRPKTDAGLVKLSTPNVRDLLKPTKRRHRVSSKVVLSIPPVMAHLEKPVVETVMEEMPGDEGMTVKVIRLGAEQSVDGPATEGTGGYFIIVMNGSVLHEGKEYEPWSLIWVAHTDAPIKLEAGSKGAEVMASVFPVWDDWMRELGES</sequence>
<dbReference type="EMBL" id="JBEPLJ010000017">
    <property type="protein sequence ID" value="MET3587930.1"/>
    <property type="molecule type" value="Genomic_DNA"/>
</dbReference>
<reference evidence="1 2" key="1">
    <citation type="submission" date="2024-06" db="EMBL/GenBank/DDBJ databases">
        <title>Genomic Encyclopedia of Type Strains, Phase IV (KMG-IV): sequencing the most valuable type-strain genomes for metagenomic binning, comparative biology and taxonomic classification.</title>
        <authorList>
            <person name="Goeker M."/>
        </authorList>
    </citation>
    <scope>NUCLEOTIDE SEQUENCE [LARGE SCALE GENOMIC DNA]</scope>
    <source>
        <strain evidence="1 2">DSM 105042</strain>
    </source>
</reference>
<name>A0ABV2HBK1_9HYPH</name>
<keyword evidence="2" id="KW-1185">Reference proteome</keyword>
<organism evidence="1 2">
    <name type="scientific">Pseudorhizobium tarimense</name>
    <dbReference type="NCBI Taxonomy" id="1079109"/>
    <lineage>
        <taxon>Bacteria</taxon>
        <taxon>Pseudomonadati</taxon>
        <taxon>Pseudomonadota</taxon>
        <taxon>Alphaproteobacteria</taxon>
        <taxon>Hyphomicrobiales</taxon>
        <taxon>Rhizobiaceae</taxon>
        <taxon>Rhizobium/Agrobacterium group</taxon>
        <taxon>Pseudorhizobium</taxon>
    </lineage>
</organism>
<gene>
    <name evidence="1" type="ORF">ABID21_004062</name>
</gene>
<evidence type="ECO:0000313" key="1">
    <source>
        <dbReference type="EMBL" id="MET3587930.1"/>
    </source>
</evidence>
<evidence type="ECO:0000313" key="2">
    <source>
        <dbReference type="Proteomes" id="UP001549031"/>
    </source>
</evidence>
<dbReference type="Proteomes" id="UP001549031">
    <property type="component" value="Unassembled WGS sequence"/>
</dbReference>
<protein>
    <submittedName>
        <fullName evidence="1">Uncharacterized protein</fullName>
    </submittedName>
</protein>
<comment type="caution">
    <text evidence="1">The sequence shown here is derived from an EMBL/GenBank/DDBJ whole genome shotgun (WGS) entry which is preliminary data.</text>
</comment>
<accession>A0ABV2HBK1</accession>